<name>K8ETU8_9CHLO</name>
<dbReference type="Gene3D" id="1.10.3210.10">
    <property type="entry name" value="Hypothetical protein af1432"/>
    <property type="match status" value="1"/>
</dbReference>
<feature type="compositionally biased region" description="Polar residues" evidence="2">
    <location>
        <begin position="37"/>
        <end position="48"/>
    </location>
</feature>
<dbReference type="Pfam" id="PF13328">
    <property type="entry name" value="HD_4"/>
    <property type="match status" value="1"/>
</dbReference>
<feature type="region of interest" description="Disordered" evidence="2">
    <location>
        <begin position="387"/>
        <end position="411"/>
    </location>
</feature>
<dbReference type="PANTHER" id="PTHR43061:SF1">
    <property type="entry name" value="GTP DIPHOSPHOKINASE RSH1, CHLOROPLASTIC-RELATED"/>
    <property type="match status" value="1"/>
</dbReference>
<dbReference type="InterPro" id="IPR012676">
    <property type="entry name" value="TGS-like"/>
</dbReference>
<comment type="similarity">
    <text evidence="1">Belongs to the RelA/SpoT family.</text>
</comment>
<feature type="compositionally biased region" description="Low complexity" evidence="2">
    <location>
        <begin position="64"/>
        <end position="73"/>
    </location>
</feature>
<dbReference type="SMART" id="SM00471">
    <property type="entry name" value="HDc"/>
    <property type="match status" value="1"/>
</dbReference>
<feature type="compositionally biased region" description="Basic and acidic residues" evidence="2">
    <location>
        <begin position="52"/>
        <end position="61"/>
    </location>
</feature>
<dbReference type="SUPFAM" id="SSF81271">
    <property type="entry name" value="TGS-like"/>
    <property type="match status" value="1"/>
</dbReference>
<dbReference type="InterPro" id="IPR004095">
    <property type="entry name" value="TGS"/>
</dbReference>
<dbReference type="RefSeq" id="XP_007514443.1">
    <property type="nucleotide sequence ID" value="XM_007514381.1"/>
</dbReference>
<dbReference type="SUPFAM" id="SSF81301">
    <property type="entry name" value="Nucleotidyltransferase"/>
    <property type="match status" value="1"/>
</dbReference>
<organism evidence="4 5">
    <name type="scientific">Bathycoccus prasinos</name>
    <dbReference type="NCBI Taxonomy" id="41875"/>
    <lineage>
        <taxon>Eukaryota</taxon>
        <taxon>Viridiplantae</taxon>
        <taxon>Chlorophyta</taxon>
        <taxon>Mamiellophyceae</taxon>
        <taxon>Mamiellales</taxon>
        <taxon>Bathycoccaceae</taxon>
        <taxon>Bathycoccus</taxon>
    </lineage>
</organism>
<protein>
    <recommendedName>
        <fullName evidence="3">ACT domain-containing protein</fullName>
    </recommendedName>
</protein>
<proteinExistence type="inferred from homology"/>
<dbReference type="SMART" id="SM00954">
    <property type="entry name" value="RelA_SpoT"/>
    <property type="match status" value="1"/>
</dbReference>
<dbReference type="PANTHER" id="PTHR43061">
    <property type="entry name" value="GTP DIPHOSPHOKINASE RSH1, CHLOROPLASTIC-RELATED"/>
    <property type="match status" value="1"/>
</dbReference>
<dbReference type="InterPro" id="IPR007685">
    <property type="entry name" value="RelA_SpoT"/>
</dbReference>
<dbReference type="Proteomes" id="UP000198341">
    <property type="component" value="Chromosome 3"/>
</dbReference>
<dbReference type="OrthoDB" id="496860at2759"/>
<dbReference type="InterPro" id="IPR003607">
    <property type="entry name" value="HD/PDEase_dom"/>
</dbReference>
<dbReference type="FunFam" id="1.10.3210.10:FF:000001">
    <property type="entry name" value="GTP pyrophosphokinase RelA"/>
    <property type="match status" value="1"/>
</dbReference>
<feature type="compositionally biased region" description="Low complexity" evidence="2">
    <location>
        <begin position="1"/>
        <end position="14"/>
    </location>
</feature>
<dbReference type="STRING" id="41875.K8ETU8"/>
<gene>
    <name evidence="4" type="ORF">Bathy03g05750</name>
</gene>
<feature type="compositionally biased region" description="Acidic residues" evidence="2">
    <location>
        <begin position="400"/>
        <end position="411"/>
    </location>
</feature>
<dbReference type="GeneID" id="19017112"/>
<feature type="region of interest" description="Disordered" evidence="2">
    <location>
        <begin position="1"/>
        <end position="92"/>
    </location>
</feature>
<accession>K8ETU8</accession>
<dbReference type="InterPro" id="IPR012675">
    <property type="entry name" value="Beta-grasp_dom_sf"/>
</dbReference>
<evidence type="ECO:0000256" key="1">
    <source>
        <dbReference type="ARBA" id="ARBA00007476"/>
    </source>
</evidence>
<dbReference type="InterPro" id="IPR045865">
    <property type="entry name" value="ACT-like_dom_sf"/>
</dbReference>
<sequence length="894" mass="101272">MSHSSSFHGTTTSTVRVGTKLARNSRRRRCNRRNANTMMTTSPSSFSCNKNKNNDKNDNQNERSTSSLSSSCSGRRPLNGRNEKRSIIPRAIEDAQSIPAGVDGDWSHVTPDFLWESELERRTEYLQDFERVQVRTALDIAFHAHDGQKRKSGEPYIIHPVAVTCILASYYMDHETLCAGLLHDTVEDTEFVTFESVESMFGPSVRAIVEGETKVSKVSSTVSKAADDSFVSSTFDEPDVKADDLQQMFLAMTGEIRVIIVKLADRLHNMRTLGSMKPEKRIKISNETLLVFAPLAKLLGMYDMKNELEEIAFGWASPGCYEAVAQRKEELERVHLPVINNVAAKLNEALKDDDFLRGSVISFAVDKHVKENYGIYRKALKSKKKPGFIHDKEEDSPVKEEDEDNVDEEEEQKLRDLKSRLPNVNEIAQIRIVLLDDMSTKGLSEAAKRSHAIRVTYHVLGLVHTLYPPVPGSMKDYIATPKLNAYRALHTTVLPIERGDMNDTDFQSANESFMEDEQNEEVFPLEIQIRTEQMHLGAIWGICADRELKTGWRKRAIVDIFKRRNEMRQELLERGIPLTADEKSFMEEEEEDNKFLQNLSQSTAGNVMDNEERNVAPMRQVLWLKMIQAWQEEFLGVLSAREFVDTVTGDLLGRRTFVFSRAGQVINLPYGATVVDYASYRDCLSEMVEVKVNGQAVDFGKKLNNAEVVEIVRSTDSAETMKQKVARFRMFLPAAVTKAARYKIEKFLDEHDSTFRERKSENTWEMESYDLIGLPSGKIRADRKAVSMFVTSYLRLECSDRSGLLADISSVIANQGMSIVSYNGNKSPTESESNFDMNFEVTFNESELYRGEALGNLDARLAKVCTDLMTRVDGVDNCSAFCALPDDNMFSFQK</sequence>
<dbReference type="CDD" id="cd00077">
    <property type="entry name" value="HDc"/>
    <property type="match status" value="1"/>
</dbReference>
<dbReference type="Pfam" id="PF04607">
    <property type="entry name" value="RelA_SpoT"/>
    <property type="match status" value="1"/>
</dbReference>
<evidence type="ECO:0000313" key="4">
    <source>
        <dbReference type="EMBL" id="CCO15880.1"/>
    </source>
</evidence>
<dbReference type="Pfam" id="PF13291">
    <property type="entry name" value="ACT_4"/>
    <property type="match status" value="1"/>
</dbReference>
<dbReference type="KEGG" id="bpg:Bathy03g05750"/>
<dbReference type="eggNOG" id="KOG1157">
    <property type="taxonomic scope" value="Eukaryota"/>
</dbReference>
<feature type="domain" description="ACT" evidence="3">
    <location>
        <begin position="793"/>
        <end position="877"/>
    </location>
</feature>
<dbReference type="SUPFAM" id="SSF109604">
    <property type="entry name" value="HD-domain/PDEase-like"/>
    <property type="match status" value="1"/>
</dbReference>
<dbReference type="PROSITE" id="PS51671">
    <property type="entry name" value="ACT"/>
    <property type="match status" value="1"/>
</dbReference>
<dbReference type="Gene3D" id="3.30.70.260">
    <property type="match status" value="1"/>
</dbReference>
<dbReference type="CDD" id="cd05399">
    <property type="entry name" value="NT_Rel-Spo_like"/>
    <property type="match status" value="1"/>
</dbReference>
<evidence type="ECO:0000259" key="3">
    <source>
        <dbReference type="PROSITE" id="PS51671"/>
    </source>
</evidence>
<dbReference type="Gene3D" id="3.30.460.10">
    <property type="entry name" value="Beta Polymerase, domain 2"/>
    <property type="match status" value="1"/>
</dbReference>
<reference evidence="4 5" key="1">
    <citation type="submission" date="2011-10" db="EMBL/GenBank/DDBJ databases">
        <authorList>
            <person name="Genoscope - CEA"/>
        </authorList>
    </citation>
    <scope>NUCLEOTIDE SEQUENCE [LARGE SCALE GENOMIC DNA]</scope>
    <source>
        <strain evidence="4 5">RCC 1105</strain>
    </source>
</reference>
<dbReference type="InterPro" id="IPR043519">
    <property type="entry name" value="NT_sf"/>
</dbReference>
<feature type="compositionally biased region" description="Basic residues" evidence="2">
    <location>
        <begin position="23"/>
        <end position="32"/>
    </location>
</feature>
<dbReference type="SUPFAM" id="SSF55021">
    <property type="entry name" value="ACT-like"/>
    <property type="match status" value="1"/>
</dbReference>
<dbReference type="AlphaFoldDB" id="K8ETU8"/>
<feature type="compositionally biased region" description="Basic and acidic residues" evidence="2">
    <location>
        <begin position="388"/>
        <end position="399"/>
    </location>
</feature>
<dbReference type="EMBL" id="FO082276">
    <property type="protein sequence ID" value="CCO15880.1"/>
    <property type="molecule type" value="Genomic_DNA"/>
</dbReference>
<dbReference type="GO" id="GO:0015969">
    <property type="term" value="P:guanosine tetraphosphate metabolic process"/>
    <property type="evidence" value="ECO:0007669"/>
    <property type="project" value="InterPro"/>
</dbReference>
<evidence type="ECO:0000313" key="5">
    <source>
        <dbReference type="Proteomes" id="UP000198341"/>
    </source>
</evidence>
<keyword evidence="5" id="KW-1185">Reference proteome</keyword>
<dbReference type="Gene3D" id="3.10.20.30">
    <property type="match status" value="1"/>
</dbReference>
<dbReference type="Pfam" id="PF02824">
    <property type="entry name" value="TGS"/>
    <property type="match status" value="1"/>
</dbReference>
<evidence type="ECO:0000256" key="2">
    <source>
        <dbReference type="SAM" id="MobiDB-lite"/>
    </source>
</evidence>
<dbReference type="InterPro" id="IPR002912">
    <property type="entry name" value="ACT_dom"/>
</dbReference>